<dbReference type="EMBL" id="JH159155">
    <property type="protein sequence ID" value="EGZ14981.1"/>
    <property type="molecule type" value="Genomic_DNA"/>
</dbReference>
<dbReference type="Proteomes" id="UP000002640">
    <property type="component" value="Unassembled WGS sequence"/>
</dbReference>
<accession>G4ZLT8</accession>
<evidence type="ECO:0000313" key="3">
    <source>
        <dbReference type="Proteomes" id="UP000002640"/>
    </source>
</evidence>
<dbReference type="RefSeq" id="XP_009528730.1">
    <property type="nucleotide sequence ID" value="XM_009530435.1"/>
</dbReference>
<dbReference type="GeneID" id="20652515"/>
<dbReference type="AlphaFoldDB" id="G4ZLT8"/>
<proteinExistence type="predicted"/>
<gene>
    <name evidence="2" type="ORF">PHYSODRAFT_408427</name>
    <name evidence="1" type="ORF">PHYSODRAFT_436124</name>
</gene>
<dbReference type="InParanoid" id="G4ZLT8"/>
<protein>
    <submittedName>
        <fullName evidence="2">Uncharacterized protein</fullName>
    </submittedName>
</protein>
<dbReference type="RefSeq" id="XP_009528429.1">
    <property type="nucleotide sequence ID" value="XM_009530134.1"/>
</dbReference>
<organism evidence="3">
    <name type="scientific">Phytophthora sojae (strain P6497)</name>
    <name type="common">Soybean stem and root rot agent</name>
    <name type="synonym">Phytophthora megasperma f. sp. glycines</name>
    <dbReference type="NCBI Taxonomy" id="1094619"/>
    <lineage>
        <taxon>Eukaryota</taxon>
        <taxon>Sar</taxon>
        <taxon>Stramenopiles</taxon>
        <taxon>Oomycota</taxon>
        <taxon>Peronosporomycetes</taxon>
        <taxon>Peronosporales</taxon>
        <taxon>Peronosporaceae</taxon>
        <taxon>Phytophthora</taxon>
    </lineage>
</organism>
<reference evidence="2 3" key="1">
    <citation type="journal article" date="2006" name="Science">
        <title>Phytophthora genome sequences uncover evolutionary origins and mechanisms of pathogenesis.</title>
        <authorList>
            <person name="Tyler B.M."/>
            <person name="Tripathy S."/>
            <person name="Zhang X."/>
            <person name="Dehal P."/>
            <person name="Jiang R.H."/>
            <person name="Aerts A."/>
            <person name="Arredondo F.D."/>
            <person name="Baxter L."/>
            <person name="Bensasson D."/>
            <person name="Beynon J.L."/>
            <person name="Chapman J."/>
            <person name="Damasceno C.M."/>
            <person name="Dorrance A.E."/>
            <person name="Dou D."/>
            <person name="Dickerman A.W."/>
            <person name="Dubchak I.L."/>
            <person name="Garbelotto M."/>
            <person name="Gijzen M."/>
            <person name="Gordon S.G."/>
            <person name="Govers F."/>
            <person name="Grunwald N.J."/>
            <person name="Huang W."/>
            <person name="Ivors K.L."/>
            <person name="Jones R.W."/>
            <person name="Kamoun S."/>
            <person name="Krampis K."/>
            <person name="Lamour K.H."/>
            <person name="Lee M.K."/>
            <person name="McDonald W.H."/>
            <person name="Medina M."/>
            <person name="Meijer H.J."/>
            <person name="Nordberg E.K."/>
            <person name="Maclean D.J."/>
            <person name="Ospina-Giraldo M.D."/>
            <person name="Morris P.F."/>
            <person name="Phuntumart V."/>
            <person name="Putnam N.H."/>
            <person name="Rash S."/>
            <person name="Rose J.K."/>
            <person name="Sakihama Y."/>
            <person name="Salamov A.A."/>
            <person name="Savidor A."/>
            <person name="Scheuring C.F."/>
            <person name="Smith B.M."/>
            <person name="Sobral B.W."/>
            <person name="Terry A."/>
            <person name="Torto-Alalibo T.A."/>
            <person name="Win J."/>
            <person name="Xu Z."/>
            <person name="Zhang H."/>
            <person name="Grigoriev I.V."/>
            <person name="Rokhsar D.S."/>
            <person name="Boore J.L."/>
        </authorList>
    </citation>
    <scope>NUCLEOTIDE SEQUENCE [LARGE SCALE GENOMIC DNA]</scope>
    <source>
        <strain evidence="2 3">P6497</strain>
    </source>
</reference>
<feature type="non-terminal residue" evidence="2">
    <location>
        <position position="1"/>
    </location>
</feature>
<reference evidence="2" key="2">
    <citation type="submission" date="2011-09" db="EMBL/GenBank/DDBJ databases">
        <authorList>
            <consortium name="US DOE Joint Genome Institute (JGI-PGF)"/>
            <person name="Aerts A."/>
            <person name="Grimwood J."/>
            <person name="Schmutz J."/>
            <person name="Lucas S."/>
            <person name="Hammon N."/>
            <person name="Glavina del Rio T."/>
            <person name="Dalin E."/>
            <person name="Tice H."/>
            <person name="Pitluck S."/>
            <person name="Dehal P."/>
            <person name="Chapman J."/>
            <person name="Putman N.H."/>
            <person name="Salamov A.A."/>
            <person name="Terry A."/>
            <person name="Rokhsar D.S."/>
            <person name="Boore J.L."/>
            <person name="Tripathy S."/>
            <person name="Tyler B.M."/>
            <person name="Grigoriev I.V."/>
        </authorList>
    </citation>
    <scope>NUCLEOTIDE SEQUENCE</scope>
    <source>
        <strain evidence="2">P6497</strain>
    </source>
</reference>
<dbReference type="KEGG" id="psoj:PHYSODRAFT_408427"/>
<keyword evidence="3" id="KW-1185">Reference proteome</keyword>
<evidence type="ECO:0000313" key="2">
    <source>
        <dbReference type="EMBL" id="EGZ14981.1"/>
    </source>
</evidence>
<name>G4ZLT8_PHYSP</name>
<feature type="non-terminal residue" evidence="2">
    <location>
        <position position="99"/>
    </location>
</feature>
<evidence type="ECO:0000313" key="1">
    <source>
        <dbReference type="EMBL" id="EGZ14680.1"/>
    </source>
</evidence>
<dbReference type="KEGG" id="psoj:PHYSODRAFT_436124"/>
<sequence>DIAQRCYSLDSCFSNEGSYASWLALKDSSQIALYTESQCQGEHVTVDSSPRGSLKLADVGFDKKVSSFMLWETNMYPTRGFLDICHGRENALFNSTNAT</sequence>
<dbReference type="GeneID" id="20651563"/>
<dbReference type="OMA" id="WALEFST"/>
<dbReference type="EMBL" id="JH159155">
    <property type="protein sequence ID" value="EGZ14680.1"/>
    <property type="molecule type" value="Genomic_DNA"/>
</dbReference>